<dbReference type="AlphaFoldDB" id="A0AAV0BH84"/>
<dbReference type="EC" id="2.7.11.1" evidence="1"/>
<proteinExistence type="predicted"/>
<dbReference type="EMBL" id="CALTRL010005755">
    <property type="protein sequence ID" value="CAH7685868.1"/>
    <property type="molecule type" value="Genomic_DNA"/>
</dbReference>
<evidence type="ECO:0000313" key="10">
    <source>
        <dbReference type="EMBL" id="CAH7685868.1"/>
    </source>
</evidence>
<dbReference type="GO" id="GO:0050684">
    <property type="term" value="P:regulation of mRNA processing"/>
    <property type="evidence" value="ECO:0007669"/>
    <property type="project" value="TreeGrafter"/>
</dbReference>
<evidence type="ECO:0000256" key="7">
    <source>
        <dbReference type="ARBA" id="ARBA00047899"/>
    </source>
</evidence>
<keyword evidence="6" id="KW-0067">ATP-binding</keyword>
<dbReference type="SUPFAM" id="SSF56112">
    <property type="entry name" value="Protein kinase-like (PK-like)"/>
    <property type="match status" value="1"/>
</dbReference>
<dbReference type="Gene3D" id="1.10.510.10">
    <property type="entry name" value="Transferase(Phosphotransferase) domain 1"/>
    <property type="match status" value="1"/>
</dbReference>
<evidence type="ECO:0000256" key="3">
    <source>
        <dbReference type="ARBA" id="ARBA00022679"/>
    </source>
</evidence>
<dbReference type="InterPro" id="IPR000719">
    <property type="entry name" value="Prot_kinase_dom"/>
</dbReference>
<dbReference type="Pfam" id="PF00069">
    <property type="entry name" value="Pkinase"/>
    <property type="match status" value="1"/>
</dbReference>
<evidence type="ECO:0000259" key="9">
    <source>
        <dbReference type="PROSITE" id="PS50011"/>
    </source>
</evidence>
<evidence type="ECO:0000256" key="4">
    <source>
        <dbReference type="ARBA" id="ARBA00022741"/>
    </source>
</evidence>
<keyword evidence="11" id="KW-1185">Reference proteome</keyword>
<comment type="caution">
    <text evidence="10">The sequence shown here is derived from an EMBL/GenBank/DDBJ whole genome shotgun (WGS) entry which is preliminary data.</text>
</comment>
<keyword evidence="5 10" id="KW-0418">Kinase</keyword>
<evidence type="ECO:0000256" key="8">
    <source>
        <dbReference type="ARBA" id="ARBA00048679"/>
    </source>
</evidence>
<dbReference type="GO" id="GO:0005737">
    <property type="term" value="C:cytoplasm"/>
    <property type="evidence" value="ECO:0007669"/>
    <property type="project" value="TreeGrafter"/>
</dbReference>
<evidence type="ECO:0000256" key="5">
    <source>
        <dbReference type="ARBA" id="ARBA00022777"/>
    </source>
</evidence>
<dbReference type="GO" id="GO:0005634">
    <property type="term" value="C:nucleus"/>
    <property type="evidence" value="ECO:0007669"/>
    <property type="project" value="TreeGrafter"/>
</dbReference>
<dbReference type="GO" id="GO:0004674">
    <property type="term" value="F:protein serine/threonine kinase activity"/>
    <property type="evidence" value="ECO:0007669"/>
    <property type="project" value="UniProtKB-KW"/>
</dbReference>
<reference evidence="10" key="1">
    <citation type="submission" date="2022-06" db="EMBL/GenBank/DDBJ databases">
        <authorList>
            <consortium name="SYNGENTA / RWTH Aachen University"/>
        </authorList>
    </citation>
    <scope>NUCLEOTIDE SEQUENCE</scope>
</reference>
<feature type="non-terminal residue" evidence="10">
    <location>
        <position position="1"/>
    </location>
</feature>
<dbReference type="GO" id="GO:0005524">
    <property type="term" value="F:ATP binding"/>
    <property type="evidence" value="ECO:0007669"/>
    <property type="project" value="UniProtKB-KW"/>
</dbReference>
<sequence length="164" mass="19392">WTKSYFTDDIQTRQYRSPEAILGSNWGTWVDIWSVGCMIFELLTGDYLFNPDGVWKRYTKDDNHVAQIIELLGSLPPNIAFSEKFGHEIFNRCEELRHMHKLKTWQLEAVLTERYCLEKEPAVKLTAFLEPMLNWIPWKRATAQKMLKHSWFDGAVVMSKTYEK</sequence>
<dbReference type="GO" id="GO:0000245">
    <property type="term" value="P:spliceosomal complex assembly"/>
    <property type="evidence" value="ECO:0007669"/>
    <property type="project" value="TreeGrafter"/>
</dbReference>
<evidence type="ECO:0000256" key="1">
    <source>
        <dbReference type="ARBA" id="ARBA00012513"/>
    </source>
</evidence>
<gene>
    <name evidence="10" type="ORF">PPACK8108_LOCUS20461</name>
</gene>
<keyword evidence="2" id="KW-0723">Serine/threonine-protein kinase</keyword>
<name>A0AAV0BH84_PHAPC</name>
<dbReference type="FunFam" id="1.10.510.10:FF:000275">
    <property type="entry name" value="SRSF protein kinase 2 isoform X3"/>
    <property type="match status" value="1"/>
</dbReference>
<dbReference type="InterPro" id="IPR011009">
    <property type="entry name" value="Kinase-like_dom_sf"/>
</dbReference>
<accession>A0AAV0BH84</accession>
<dbReference type="PANTHER" id="PTHR47634">
    <property type="entry name" value="PROTEIN KINASE DOMAIN-CONTAINING PROTEIN-RELATED"/>
    <property type="match status" value="1"/>
</dbReference>
<evidence type="ECO:0000256" key="6">
    <source>
        <dbReference type="ARBA" id="ARBA00022840"/>
    </source>
</evidence>
<feature type="domain" description="Protein kinase" evidence="9">
    <location>
        <begin position="1"/>
        <end position="152"/>
    </location>
</feature>
<dbReference type="PANTHER" id="PTHR47634:SF9">
    <property type="entry name" value="PROTEIN KINASE DOMAIN-CONTAINING PROTEIN-RELATED"/>
    <property type="match status" value="1"/>
</dbReference>
<organism evidence="10 11">
    <name type="scientific">Phakopsora pachyrhizi</name>
    <name type="common">Asian soybean rust disease fungus</name>
    <dbReference type="NCBI Taxonomy" id="170000"/>
    <lineage>
        <taxon>Eukaryota</taxon>
        <taxon>Fungi</taxon>
        <taxon>Dikarya</taxon>
        <taxon>Basidiomycota</taxon>
        <taxon>Pucciniomycotina</taxon>
        <taxon>Pucciniomycetes</taxon>
        <taxon>Pucciniales</taxon>
        <taxon>Phakopsoraceae</taxon>
        <taxon>Phakopsora</taxon>
    </lineage>
</organism>
<evidence type="ECO:0000256" key="2">
    <source>
        <dbReference type="ARBA" id="ARBA00022527"/>
    </source>
</evidence>
<dbReference type="InterPro" id="IPR051334">
    <property type="entry name" value="SRPK"/>
</dbReference>
<comment type="catalytic activity">
    <reaction evidence="7">
        <text>L-threonyl-[protein] + ATP = O-phospho-L-threonyl-[protein] + ADP + H(+)</text>
        <dbReference type="Rhea" id="RHEA:46608"/>
        <dbReference type="Rhea" id="RHEA-COMP:11060"/>
        <dbReference type="Rhea" id="RHEA-COMP:11605"/>
        <dbReference type="ChEBI" id="CHEBI:15378"/>
        <dbReference type="ChEBI" id="CHEBI:30013"/>
        <dbReference type="ChEBI" id="CHEBI:30616"/>
        <dbReference type="ChEBI" id="CHEBI:61977"/>
        <dbReference type="ChEBI" id="CHEBI:456216"/>
        <dbReference type="EC" id="2.7.11.1"/>
    </reaction>
</comment>
<dbReference type="PROSITE" id="PS50011">
    <property type="entry name" value="PROTEIN_KINASE_DOM"/>
    <property type="match status" value="1"/>
</dbReference>
<dbReference type="Proteomes" id="UP001153365">
    <property type="component" value="Unassembled WGS sequence"/>
</dbReference>
<keyword evidence="3" id="KW-0808">Transferase</keyword>
<comment type="catalytic activity">
    <reaction evidence="8">
        <text>L-seryl-[protein] + ATP = O-phospho-L-seryl-[protein] + ADP + H(+)</text>
        <dbReference type="Rhea" id="RHEA:17989"/>
        <dbReference type="Rhea" id="RHEA-COMP:9863"/>
        <dbReference type="Rhea" id="RHEA-COMP:11604"/>
        <dbReference type="ChEBI" id="CHEBI:15378"/>
        <dbReference type="ChEBI" id="CHEBI:29999"/>
        <dbReference type="ChEBI" id="CHEBI:30616"/>
        <dbReference type="ChEBI" id="CHEBI:83421"/>
        <dbReference type="ChEBI" id="CHEBI:456216"/>
        <dbReference type="EC" id="2.7.11.1"/>
    </reaction>
</comment>
<evidence type="ECO:0000313" key="11">
    <source>
        <dbReference type="Proteomes" id="UP001153365"/>
    </source>
</evidence>
<keyword evidence="4" id="KW-0547">Nucleotide-binding</keyword>
<protein>
    <recommendedName>
        <fullName evidence="1">non-specific serine/threonine protein kinase</fullName>
        <ecNumber evidence="1">2.7.11.1</ecNumber>
    </recommendedName>
</protein>